<reference evidence="8 10" key="3">
    <citation type="submission" date="2017-12" db="EMBL/GenBank/DDBJ databases">
        <title>Phylogenetic diversity of female urinary microbiome.</title>
        <authorList>
            <person name="Thomas-White K."/>
            <person name="Wolfe A.J."/>
        </authorList>
    </citation>
    <scope>NUCLEOTIDE SEQUENCE [LARGE SCALE GENOMIC DNA]</scope>
    <source>
        <strain evidence="8 10">UMB0139</strain>
    </source>
</reference>
<evidence type="ECO:0000256" key="3">
    <source>
        <dbReference type="ARBA" id="ARBA00022989"/>
    </source>
</evidence>
<dbReference type="PANTHER" id="PTHR33507:SF3">
    <property type="entry name" value="INNER MEMBRANE PROTEIN YBBJ"/>
    <property type="match status" value="1"/>
</dbReference>
<dbReference type="InterPro" id="IPR052165">
    <property type="entry name" value="Membrane_assoc_protease"/>
</dbReference>
<evidence type="ECO:0000313" key="9">
    <source>
        <dbReference type="Proteomes" id="UP000069912"/>
    </source>
</evidence>
<dbReference type="Proteomes" id="UP000069912">
    <property type="component" value="Chromosome"/>
</dbReference>
<evidence type="ECO:0000256" key="5">
    <source>
        <dbReference type="SAM" id="Phobius"/>
    </source>
</evidence>
<name>A0A0X8FBI3_9LACT</name>
<dbReference type="OrthoDB" id="2136542at2"/>
<feature type="domain" description="NfeD-like C-terminal" evidence="6">
    <location>
        <begin position="139"/>
        <end position="194"/>
    </location>
</feature>
<evidence type="ECO:0000313" key="7">
    <source>
        <dbReference type="EMBL" id="AMB94310.1"/>
    </source>
</evidence>
<comment type="subcellular location">
    <subcellularLocation>
        <location evidence="1">Membrane</location>
        <topology evidence="1">Multi-pass membrane protein</topology>
    </subcellularLocation>
</comment>
<dbReference type="AlphaFoldDB" id="A0A0X8FBI3"/>
<reference evidence="7 9" key="1">
    <citation type="journal article" date="2016" name="Genome Announc.">
        <title>Complete Genome Sequences of Aerococcus christensenii CCUG 28831T, Aerococcus sanguinicola CCUG 43001T, Aerococcus urinae CCUG 36881T, Aerococcus urinaeequi CCUG 28094T, Aerococcus urinaehominis CCUG 42038 BT, and Aerococcus viridans CCUG 4311T.</title>
        <authorList>
            <person name="Carkaci D."/>
            <person name="Dargis R."/>
            <person name="Nielsen X.C."/>
            <person name="Skovgaard O."/>
            <person name="Fuursted K."/>
            <person name="Christensen J.J."/>
        </authorList>
    </citation>
    <scope>NUCLEOTIDE SEQUENCE [LARGE SCALE GENOMIC DNA]</scope>
    <source>
        <strain evidence="7 9">CCUG43001</strain>
    </source>
</reference>
<gene>
    <name evidence="7" type="ORF">AWM72_05825</name>
    <name evidence="8" type="ORF">CYJ28_05060</name>
</gene>
<organism evidence="7 9">
    <name type="scientific">Aerococcus sanguinicola</name>
    <dbReference type="NCBI Taxonomy" id="119206"/>
    <lineage>
        <taxon>Bacteria</taxon>
        <taxon>Bacillati</taxon>
        <taxon>Bacillota</taxon>
        <taxon>Bacilli</taxon>
        <taxon>Lactobacillales</taxon>
        <taxon>Aerococcaceae</taxon>
        <taxon>Aerococcus</taxon>
    </lineage>
</organism>
<feature type="transmembrane region" description="Helical" evidence="5">
    <location>
        <begin position="47"/>
        <end position="80"/>
    </location>
</feature>
<keyword evidence="2 5" id="KW-0812">Transmembrane</keyword>
<dbReference type="KEGG" id="asan:AWM72_05825"/>
<sequence>MALIIFIISILCLVYGFQGKYRLGASALSLGLALVALYLWDPGHYAFIGVLALGLALVIFEAFLPSLGILGLIGLGMLAFEIFQQRLSLGALGFEVLAALYLGLVTAVLMIRLVLASPQAQTLVLKDQPGSQGKRGDQELLLGQQAKVVAPLRPVGKVRVSDGRVVEAINEQDFVDRGQAVEIIAVRTKDVKVRRIDHD</sequence>
<protein>
    <recommendedName>
        <fullName evidence="6">NfeD-like C-terminal domain-containing protein</fullName>
    </recommendedName>
</protein>
<accession>A0A0X8FBI3</accession>
<dbReference type="InterPro" id="IPR012340">
    <property type="entry name" value="NA-bd_OB-fold"/>
</dbReference>
<evidence type="ECO:0000256" key="2">
    <source>
        <dbReference type="ARBA" id="ARBA00022692"/>
    </source>
</evidence>
<dbReference type="GeneID" id="92903584"/>
<feature type="transmembrane region" description="Helical" evidence="5">
    <location>
        <begin position="92"/>
        <end position="115"/>
    </location>
</feature>
<keyword evidence="3 5" id="KW-1133">Transmembrane helix</keyword>
<dbReference type="Proteomes" id="UP000234239">
    <property type="component" value="Unassembled WGS sequence"/>
</dbReference>
<proteinExistence type="predicted"/>
<dbReference type="PANTHER" id="PTHR33507">
    <property type="entry name" value="INNER MEMBRANE PROTEIN YBBJ"/>
    <property type="match status" value="1"/>
</dbReference>
<reference evidence="9" key="2">
    <citation type="submission" date="2016-01" db="EMBL/GenBank/DDBJ databases">
        <title>Six Aerococcus type strain genome sequencing and assembly using PacBio and Illumina Hiseq.</title>
        <authorList>
            <person name="Carkaci D."/>
            <person name="Dargis R."/>
            <person name="Nielsen X.C."/>
            <person name="Skovgaard O."/>
            <person name="Fuursted K."/>
            <person name="Christensen J.J."/>
        </authorList>
    </citation>
    <scope>NUCLEOTIDE SEQUENCE [LARGE SCALE GENOMIC DNA]</scope>
    <source>
        <strain evidence="9">CCUG43001</strain>
    </source>
</reference>
<dbReference type="Gene3D" id="2.40.50.140">
    <property type="entry name" value="Nucleic acid-binding proteins"/>
    <property type="match status" value="1"/>
</dbReference>
<evidence type="ECO:0000313" key="10">
    <source>
        <dbReference type="Proteomes" id="UP000234239"/>
    </source>
</evidence>
<evidence type="ECO:0000256" key="1">
    <source>
        <dbReference type="ARBA" id="ARBA00004141"/>
    </source>
</evidence>
<dbReference type="InterPro" id="IPR002810">
    <property type="entry name" value="NfeD-like_C"/>
</dbReference>
<dbReference type="GO" id="GO:0005886">
    <property type="term" value="C:plasma membrane"/>
    <property type="evidence" value="ECO:0007669"/>
    <property type="project" value="TreeGrafter"/>
</dbReference>
<keyword evidence="4 5" id="KW-0472">Membrane</keyword>
<dbReference type="Pfam" id="PF01957">
    <property type="entry name" value="NfeD"/>
    <property type="match status" value="1"/>
</dbReference>
<evidence type="ECO:0000256" key="4">
    <source>
        <dbReference type="ARBA" id="ARBA00023136"/>
    </source>
</evidence>
<keyword evidence="9" id="KW-1185">Reference proteome</keyword>
<dbReference type="EMBL" id="PKGY01000002">
    <property type="protein sequence ID" value="PKZ22488.1"/>
    <property type="molecule type" value="Genomic_DNA"/>
</dbReference>
<evidence type="ECO:0000259" key="6">
    <source>
        <dbReference type="Pfam" id="PF01957"/>
    </source>
</evidence>
<evidence type="ECO:0000313" key="8">
    <source>
        <dbReference type="EMBL" id="PKZ22488.1"/>
    </source>
</evidence>
<dbReference type="EMBL" id="CP014160">
    <property type="protein sequence ID" value="AMB94310.1"/>
    <property type="molecule type" value="Genomic_DNA"/>
</dbReference>
<dbReference type="RefSeq" id="WP_067974705.1">
    <property type="nucleotide sequence ID" value="NZ_CAJHKM010000001.1"/>
</dbReference>